<organism evidence="2">
    <name type="scientific">Fagus sylvatica</name>
    <name type="common">Beechnut</name>
    <dbReference type="NCBI Taxonomy" id="28930"/>
    <lineage>
        <taxon>Eukaryota</taxon>
        <taxon>Viridiplantae</taxon>
        <taxon>Streptophyta</taxon>
        <taxon>Embryophyta</taxon>
        <taxon>Tracheophyta</taxon>
        <taxon>Spermatophyta</taxon>
        <taxon>Magnoliopsida</taxon>
        <taxon>eudicotyledons</taxon>
        <taxon>Gunneridae</taxon>
        <taxon>Pentapetalae</taxon>
        <taxon>rosids</taxon>
        <taxon>fabids</taxon>
        <taxon>Fagales</taxon>
        <taxon>Fagaceae</taxon>
        <taxon>Fagus</taxon>
    </lineage>
</organism>
<dbReference type="PANTHER" id="PTHR36376">
    <property type="entry name" value="OS09G0514700 PROTEIN"/>
    <property type="match status" value="1"/>
</dbReference>
<gene>
    <name evidence="2" type="ORF">FSB_LOCUS55660</name>
</gene>
<protein>
    <submittedName>
        <fullName evidence="2">Uncharacterized protein</fullName>
    </submittedName>
</protein>
<evidence type="ECO:0000256" key="1">
    <source>
        <dbReference type="SAM" id="MobiDB-lite"/>
    </source>
</evidence>
<reference evidence="2" key="1">
    <citation type="submission" date="2018-02" db="EMBL/GenBank/DDBJ databases">
        <authorList>
            <person name="Cohen D.B."/>
            <person name="Kent A.D."/>
        </authorList>
    </citation>
    <scope>NUCLEOTIDE SEQUENCE</scope>
</reference>
<sequence>MPHSHIVIQHDKSGFNHKEPLRECSSNTYLGFARDGTVENMPQIKYSNIDVGACPVGNAIASSIKTCPRVPSPSFEFYVMSEEGINLYVDLNSSPSEWTNRFKNEVYICEGVHSNKSRSLHQDLGQFGETNEQNVDSVQINDGHVPKTSSPSSKMIEDNHMGFEQPDKGDASILSSAIMSCSLALDVSENLKKNQVLISSEPSSNTQDQKNSAVESCAKDRCAVILDSDATDTPKLNSACNSVVNSVSDCPLSPLTSKDQNSKSGDEIFENSTMQNSCSLVNPSVVYPGCSASGSMEMPTSDVASFCKDASNSPFENGGLLDLVDPKRSTGTEQAGLANSSKLNHDLLPTSVEEWERSNIINGRESSECSQINNSAEKTCLSSNDMESKELHKKRKHIDGEDRSPYGKPEAKVLRSSTQSAREGIPRRSMRLISKVNFFILSS</sequence>
<proteinExistence type="predicted"/>
<dbReference type="AlphaFoldDB" id="A0A2N9ITB5"/>
<dbReference type="PANTHER" id="PTHR36376:SF1">
    <property type="entry name" value="OS09G0514700 PROTEIN"/>
    <property type="match status" value="1"/>
</dbReference>
<feature type="compositionally biased region" description="Basic and acidic residues" evidence="1">
    <location>
        <begin position="398"/>
        <end position="413"/>
    </location>
</feature>
<feature type="region of interest" description="Disordered" evidence="1">
    <location>
        <begin position="380"/>
        <end position="425"/>
    </location>
</feature>
<dbReference type="EMBL" id="OIVN01006206">
    <property type="protein sequence ID" value="SPD27778.1"/>
    <property type="molecule type" value="Genomic_DNA"/>
</dbReference>
<evidence type="ECO:0000313" key="2">
    <source>
        <dbReference type="EMBL" id="SPD27778.1"/>
    </source>
</evidence>
<name>A0A2N9ITB5_FAGSY</name>
<accession>A0A2N9ITB5</accession>